<organism evidence="8 9">
    <name type="scientific">Raphanus sativus</name>
    <name type="common">Radish</name>
    <name type="synonym">Raphanus raphanistrum var. sativus</name>
    <dbReference type="NCBI Taxonomy" id="3726"/>
    <lineage>
        <taxon>Eukaryota</taxon>
        <taxon>Viridiplantae</taxon>
        <taxon>Streptophyta</taxon>
        <taxon>Embryophyta</taxon>
        <taxon>Tracheophyta</taxon>
        <taxon>Spermatophyta</taxon>
        <taxon>Magnoliopsida</taxon>
        <taxon>eudicotyledons</taxon>
        <taxon>Gunneridae</taxon>
        <taxon>Pentapetalae</taxon>
        <taxon>rosids</taxon>
        <taxon>malvids</taxon>
        <taxon>Brassicales</taxon>
        <taxon>Brassicaceae</taxon>
        <taxon>Brassiceae</taxon>
        <taxon>Raphanus</taxon>
    </lineage>
</organism>
<evidence type="ECO:0000313" key="8">
    <source>
        <dbReference type="Proteomes" id="UP000504610"/>
    </source>
</evidence>
<keyword evidence="5" id="KW-0539">Nucleus</keyword>
<keyword evidence="8" id="KW-1185">Reference proteome</keyword>
<protein>
    <submittedName>
        <fullName evidence="9">Pre-mRNA-processing factor 39-1 isoform X2</fullName>
    </submittedName>
</protein>
<feature type="region of interest" description="Disordered" evidence="7">
    <location>
        <begin position="1"/>
        <end position="52"/>
    </location>
</feature>
<dbReference type="Proteomes" id="UP000504610">
    <property type="component" value="Chromosome 1"/>
</dbReference>
<dbReference type="AlphaFoldDB" id="A0A9W3D7F0"/>
<dbReference type="GO" id="GO:0000395">
    <property type="term" value="P:mRNA 5'-splice site recognition"/>
    <property type="evidence" value="ECO:0007669"/>
    <property type="project" value="TreeGrafter"/>
</dbReference>
<keyword evidence="2" id="KW-0507">mRNA processing</keyword>
<dbReference type="GeneID" id="108822890"/>
<dbReference type="Gene3D" id="1.25.40.10">
    <property type="entry name" value="Tetratricopeptide repeat domain"/>
    <property type="match status" value="2"/>
</dbReference>
<dbReference type="FunFam" id="1.25.40.10:FF:000159">
    <property type="entry name" value="Tetratricopeptide repeat (TPR)-like superfamily protein"/>
    <property type="match status" value="1"/>
</dbReference>
<dbReference type="InterPro" id="IPR003107">
    <property type="entry name" value="HAT"/>
</dbReference>
<dbReference type="GO" id="GO:0030627">
    <property type="term" value="F:pre-mRNA 5'-splice site binding"/>
    <property type="evidence" value="ECO:0007669"/>
    <property type="project" value="TreeGrafter"/>
</dbReference>
<dbReference type="SUPFAM" id="SSF48452">
    <property type="entry name" value="TPR-like"/>
    <property type="match status" value="2"/>
</dbReference>
<reference evidence="9" key="2">
    <citation type="submission" date="2025-08" db="UniProtKB">
        <authorList>
            <consortium name="RefSeq"/>
        </authorList>
    </citation>
    <scope>IDENTIFICATION</scope>
    <source>
        <tissue evidence="9">Leaf</tissue>
    </source>
</reference>
<dbReference type="GO" id="GO:0000243">
    <property type="term" value="C:commitment complex"/>
    <property type="evidence" value="ECO:0007669"/>
    <property type="project" value="TreeGrafter"/>
</dbReference>
<feature type="region of interest" description="Disordered" evidence="7">
    <location>
        <begin position="292"/>
        <end position="330"/>
    </location>
</feature>
<evidence type="ECO:0000256" key="5">
    <source>
        <dbReference type="ARBA" id="ARBA00023242"/>
    </source>
</evidence>
<evidence type="ECO:0000256" key="4">
    <source>
        <dbReference type="ARBA" id="ARBA00023187"/>
    </source>
</evidence>
<feature type="compositionally biased region" description="Low complexity" evidence="7">
    <location>
        <begin position="292"/>
        <end position="303"/>
    </location>
</feature>
<comment type="similarity">
    <text evidence="6">Belongs to the PRP39 family.</text>
</comment>
<dbReference type="GO" id="GO:0071004">
    <property type="term" value="C:U2-type prespliceosome"/>
    <property type="evidence" value="ECO:0007669"/>
    <property type="project" value="TreeGrafter"/>
</dbReference>
<dbReference type="RefSeq" id="XP_056859772.1">
    <property type="nucleotide sequence ID" value="XM_057003792.1"/>
</dbReference>
<keyword evidence="4" id="KW-0508">mRNA splicing</keyword>
<dbReference type="Pfam" id="PF23240">
    <property type="entry name" value="HAT_PRP39_N"/>
    <property type="match status" value="1"/>
</dbReference>
<dbReference type="PANTHER" id="PTHR17204">
    <property type="entry name" value="PRE-MRNA PROCESSING PROTEIN PRP39-RELATED"/>
    <property type="match status" value="1"/>
</dbReference>
<evidence type="ECO:0000256" key="2">
    <source>
        <dbReference type="ARBA" id="ARBA00022664"/>
    </source>
</evidence>
<feature type="compositionally biased region" description="Basic and acidic residues" evidence="7">
    <location>
        <begin position="304"/>
        <end position="313"/>
    </location>
</feature>
<dbReference type="FunFam" id="1.25.40.10:FF:000064">
    <property type="entry name" value="Putative pre-mrna-processing factor 39"/>
    <property type="match status" value="1"/>
</dbReference>
<proteinExistence type="inferred from homology"/>
<dbReference type="GO" id="GO:0005685">
    <property type="term" value="C:U1 snRNP"/>
    <property type="evidence" value="ECO:0007669"/>
    <property type="project" value="TreeGrafter"/>
</dbReference>
<name>A0A9W3D7F0_RAPSA</name>
<sequence length="775" mass="86139">MGDSEAMVTQGYTSAPYGEYNASVESTGQENASLVNGTGPEPEGGSSVPVENGKASDEVAVTAPGAEHVENAEEERLWSIVRANSSEFNAWTALIDETERIAQDNIGKIRKVYDAFLAEFPLCYGYWKKYADHESRVGAMDKVVEVYERAVQGVTYSVDIWIHYCTFAINTYGDPDTIRRLLQKVLSFVAERSDCIHVQNAAWKMSTSFGLRLFERALVYVGTDFLSSPLWDKYIEYECMQQDWSRVAMIYSKILENPIQNLDRYFANFKELAVTRPLSELRSAEESTAVAAASDASKAAPSESDGKADEGKSQADVSSEQSPKLEAAGSTDPEELKKYIGVREAMYIKAKEFEAKIIGFEMAIRRPYFHVRPLNATELENWHNYLDFIEKDGDFNKVVKLYERCLVACANYPEYWIRYVLSMETSGSMDLADNALARATQVFVKRQPEIHLFAARLKEQNGDIAGARAAFQLVHSEISPGLVEAVIKHANMEQRQGKPEDAFALYEQVIALEMGKENSTVLPLLYAQYSRFSYLVSGDAEKARKILVEALDHVQPSKPLLETLLHFESSLPAPRQIDYLAPFVEKVINPNSDTQNIASSTEREELSLIYIEFLGLFGDVKSIKKAEDQHAKLFRRSTSELRKRSADDFLSSDRTKMAKIYNGTTPAQPVSAQAQWSGGYAAQPQTWPQAQAAPAQPQQWNPTYGQQQAAYGAYGGYPAGYTAPQAQAPVPQAAAYGAYPAPAYPPQSYAPPAAPVAAPVQQPAAAPQAYYNTYY</sequence>
<dbReference type="Pfam" id="PF23241">
    <property type="entry name" value="HAT_PRP39_C"/>
    <property type="match status" value="1"/>
</dbReference>
<evidence type="ECO:0000256" key="6">
    <source>
        <dbReference type="ARBA" id="ARBA00038019"/>
    </source>
</evidence>
<evidence type="ECO:0000313" key="9">
    <source>
        <dbReference type="RefSeq" id="XP_056859772.1"/>
    </source>
</evidence>
<evidence type="ECO:0000256" key="7">
    <source>
        <dbReference type="SAM" id="MobiDB-lite"/>
    </source>
</evidence>
<dbReference type="PANTHER" id="PTHR17204:SF5">
    <property type="entry name" value="PRE-MRNA-PROCESSING FACTOR 39"/>
    <property type="match status" value="1"/>
</dbReference>
<accession>A0A9W3D7F0</accession>
<gene>
    <name evidence="9" type="primary">LOC108822890</name>
</gene>
<feature type="compositionally biased region" description="Polar residues" evidence="7">
    <location>
        <begin position="23"/>
        <end position="36"/>
    </location>
</feature>
<evidence type="ECO:0000256" key="1">
    <source>
        <dbReference type="ARBA" id="ARBA00004123"/>
    </source>
</evidence>
<evidence type="ECO:0000256" key="3">
    <source>
        <dbReference type="ARBA" id="ARBA00022737"/>
    </source>
</evidence>
<dbReference type="SMART" id="SM00386">
    <property type="entry name" value="HAT"/>
    <property type="match status" value="8"/>
</dbReference>
<keyword evidence="3" id="KW-0677">Repeat</keyword>
<comment type="subcellular location">
    <subcellularLocation>
        <location evidence="1">Nucleus</location>
    </subcellularLocation>
</comment>
<reference evidence="8" key="1">
    <citation type="journal article" date="2019" name="Database">
        <title>The radish genome database (RadishGD): an integrated information resource for radish genomics.</title>
        <authorList>
            <person name="Yu H.J."/>
            <person name="Baek S."/>
            <person name="Lee Y.J."/>
            <person name="Cho A."/>
            <person name="Mun J.H."/>
        </authorList>
    </citation>
    <scope>NUCLEOTIDE SEQUENCE [LARGE SCALE GENOMIC DNA]</scope>
    <source>
        <strain evidence="8">cv. WK10039</strain>
    </source>
</reference>
<dbReference type="InterPro" id="IPR059164">
    <property type="entry name" value="HAT_PRP39_C"/>
</dbReference>
<dbReference type="InterPro" id="IPR011990">
    <property type="entry name" value="TPR-like_helical_dom_sf"/>
</dbReference>